<evidence type="ECO:0000313" key="1">
    <source>
        <dbReference type="EMBL" id="KAK7455094.1"/>
    </source>
</evidence>
<gene>
    <name evidence="1" type="ORF">VKT23_010965</name>
</gene>
<proteinExistence type="predicted"/>
<sequence length="179" mass="20219">MRRSITDHQFRKLTQQLFFQRTFIDILWPWVATVLGSEFQYLLDSDYSERFMDGLQSGQERETWDEEDLEEVKANIKGGLACVGIKVSPAEPIPLSIVQKFSMLKEGNNDAQVAYQNLSSLLLSYPSWVCKSAQKMVPSEELEKVLPSGDLTGLFKAVLEGQGYSVVDIPDSTEEGKFV</sequence>
<dbReference type="Proteomes" id="UP001498398">
    <property type="component" value="Unassembled WGS sequence"/>
</dbReference>
<dbReference type="EMBL" id="JBANRG010000023">
    <property type="protein sequence ID" value="KAK7455094.1"/>
    <property type="molecule type" value="Genomic_DNA"/>
</dbReference>
<organism evidence="1 2">
    <name type="scientific">Marasmiellus scandens</name>
    <dbReference type="NCBI Taxonomy" id="2682957"/>
    <lineage>
        <taxon>Eukaryota</taxon>
        <taxon>Fungi</taxon>
        <taxon>Dikarya</taxon>
        <taxon>Basidiomycota</taxon>
        <taxon>Agaricomycotina</taxon>
        <taxon>Agaricomycetes</taxon>
        <taxon>Agaricomycetidae</taxon>
        <taxon>Agaricales</taxon>
        <taxon>Marasmiineae</taxon>
        <taxon>Omphalotaceae</taxon>
        <taxon>Marasmiellus</taxon>
    </lineage>
</organism>
<reference evidence="1 2" key="1">
    <citation type="submission" date="2024-01" db="EMBL/GenBank/DDBJ databases">
        <title>A draft genome for the cacao thread blight pathogen Marasmiellus scandens.</title>
        <authorList>
            <person name="Baruah I.K."/>
            <person name="Leung J."/>
            <person name="Bukari Y."/>
            <person name="Amoako-Attah I."/>
            <person name="Meinhardt L.W."/>
            <person name="Bailey B.A."/>
            <person name="Cohen S.P."/>
        </authorList>
    </citation>
    <scope>NUCLEOTIDE SEQUENCE [LARGE SCALE GENOMIC DNA]</scope>
    <source>
        <strain evidence="1 2">GH-19</strain>
    </source>
</reference>
<accession>A0ABR1JA25</accession>
<evidence type="ECO:0000313" key="2">
    <source>
        <dbReference type="Proteomes" id="UP001498398"/>
    </source>
</evidence>
<keyword evidence="2" id="KW-1185">Reference proteome</keyword>
<comment type="caution">
    <text evidence="1">The sequence shown here is derived from an EMBL/GenBank/DDBJ whole genome shotgun (WGS) entry which is preliminary data.</text>
</comment>
<name>A0ABR1JA25_9AGAR</name>
<protein>
    <submittedName>
        <fullName evidence="1">Uncharacterized protein</fullName>
    </submittedName>
</protein>